<dbReference type="SUPFAM" id="SSF53383">
    <property type="entry name" value="PLP-dependent transferases"/>
    <property type="match status" value="1"/>
</dbReference>
<dbReference type="PIRSF" id="PIRSF005572">
    <property type="entry name" value="NifS"/>
    <property type="match status" value="1"/>
</dbReference>
<comment type="cofactor">
    <cofactor evidence="1">
        <name>pyridoxal 5'-phosphate</name>
        <dbReference type="ChEBI" id="CHEBI:597326"/>
    </cofactor>
</comment>
<evidence type="ECO:0000313" key="5">
    <source>
        <dbReference type="EMBL" id="TKI93602.1"/>
    </source>
</evidence>
<keyword evidence="4" id="KW-0032">Aminotransferase</keyword>
<dbReference type="Gene3D" id="3.90.1150.10">
    <property type="entry name" value="Aspartate Aminotransferase, domain 1"/>
    <property type="match status" value="1"/>
</dbReference>
<dbReference type="AlphaFoldDB" id="A0A4U2MH00"/>
<evidence type="ECO:0000313" key="6">
    <source>
        <dbReference type="Proteomes" id="UP000305222"/>
    </source>
</evidence>
<accession>A0A4U2MH00</accession>
<keyword evidence="2" id="KW-0663">Pyridoxal phosphate</keyword>
<dbReference type="NCBIfam" id="NF002806">
    <property type="entry name" value="PRK02948.1"/>
    <property type="match status" value="1"/>
</dbReference>
<dbReference type="InterPro" id="IPR000192">
    <property type="entry name" value="Aminotrans_V_dom"/>
</dbReference>
<dbReference type="PANTHER" id="PTHR11601:SF36">
    <property type="entry name" value="CYSTEINE DESULFURASE NIFS-RELATED"/>
    <property type="match status" value="1"/>
</dbReference>
<dbReference type="InterPro" id="IPR015422">
    <property type="entry name" value="PyrdxlP-dep_Trfase_small"/>
</dbReference>
<evidence type="ECO:0000256" key="2">
    <source>
        <dbReference type="ARBA" id="ARBA00022898"/>
    </source>
</evidence>
<proteinExistence type="predicted"/>
<comment type="caution">
    <text evidence="4">The sequence shown here is derived from an EMBL/GenBank/DDBJ whole genome shotgun (WGS) entry which is preliminary data.</text>
</comment>
<dbReference type="InterPro" id="IPR016454">
    <property type="entry name" value="Cysteine_dSase"/>
</dbReference>
<dbReference type="PANTHER" id="PTHR11601">
    <property type="entry name" value="CYSTEINE DESULFURYLASE FAMILY MEMBER"/>
    <property type="match status" value="1"/>
</dbReference>
<reference evidence="6 7" key="1">
    <citation type="journal article" date="2019" name="Environ. Microbiol.">
        <title>An active ?-lactamase is a part of an orchestrated cell wall stress resistance network of Bacillus subtilis and related rhizosphere species.</title>
        <authorList>
            <person name="Bucher T."/>
            <person name="Keren-Paz A."/>
            <person name="Hausser J."/>
            <person name="Olender T."/>
            <person name="Cytryn E."/>
            <person name="Kolodkin-Gal I."/>
        </authorList>
    </citation>
    <scope>NUCLEOTIDE SEQUENCE [LARGE SCALE GENOMIC DNA]</scope>
    <source>
        <strain evidence="5 6">I5</strain>
        <strain evidence="4 7">I71</strain>
    </source>
</reference>
<evidence type="ECO:0000256" key="1">
    <source>
        <dbReference type="ARBA" id="ARBA00001933"/>
    </source>
</evidence>
<gene>
    <name evidence="4" type="ORF">FC694_26320</name>
    <name evidence="5" type="ORF">FC699_17470</name>
</gene>
<dbReference type="Pfam" id="PF00266">
    <property type="entry name" value="Aminotran_5"/>
    <property type="match status" value="1"/>
</dbReference>
<dbReference type="GO" id="GO:0008483">
    <property type="term" value="F:transaminase activity"/>
    <property type="evidence" value="ECO:0007669"/>
    <property type="project" value="UniProtKB-KW"/>
</dbReference>
<dbReference type="Proteomes" id="UP000305222">
    <property type="component" value="Unassembled WGS sequence"/>
</dbReference>
<dbReference type="Gene3D" id="1.10.260.50">
    <property type="match status" value="1"/>
</dbReference>
<evidence type="ECO:0000259" key="3">
    <source>
        <dbReference type="Pfam" id="PF00266"/>
    </source>
</evidence>
<organism evidence="4 7">
    <name type="scientific">Bacillus wiedmannii</name>
    <dbReference type="NCBI Taxonomy" id="1890302"/>
    <lineage>
        <taxon>Bacteria</taxon>
        <taxon>Bacillati</taxon>
        <taxon>Bacillota</taxon>
        <taxon>Bacilli</taxon>
        <taxon>Bacillales</taxon>
        <taxon>Bacillaceae</taxon>
        <taxon>Bacillus</taxon>
        <taxon>Bacillus cereus group</taxon>
    </lineage>
</organism>
<name>A0A4U2MH00_9BACI</name>
<evidence type="ECO:0000313" key="7">
    <source>
        <dbReference type="Proteomes" id="UP000306037"/>
    </source>
</evidence>
<protein>
    <submittedName>
        <fullName evidence="4">Aminotransferase class V-fold PLP-dependent enzyme</fullName>
    </submittedName>
</protein>
<feature type="domain" description="Aminotransferase class V" evidence="3">
    <location>
        <begin position="3"/>
        <end position="361"/>
    </location>
</feature>
<dbReference type="EMBL" id="SZON01000876">
    <property type="protein sequence ID" value="TKI93602.1"/>
    <property type="molecule type" value="Genomic_DNA"/>
</dbReference>
<dbReference type="Gene3D" id="3.40.640.10">
    <property type="entry name" value="Type I PLP-dependent aspartate aminotransferase-like (Major domain)"/>
    <property type="match status" value="1"/>
</dbReference>
<sequence length="380" mass="41755">MMIYLDYAATTPMSEEALQTYMKAASQYFGNEQSLHDIGGTASSLLQVCRKTFAEMIGGKEQGVFFTSGGSESNYLAIQSLLNARNKKHIITTPMEHASIRSYFQSLQSEGYTITEIPVDDGGVIHLDDLESAITENTVLASIQHGNSEIGTVQNIAEIGALLKKYNVLFHSDCVQTFGKLPINVFEMGIDSLSVSAHKIYGPKGVGACYINPQVRWKQIFPGTSHEKGFRPGTVNVPGIASFLTAAENILKNQQKESLRFTELRSYFLGHLQALPLEIKVEGYSTSCLPHIVGVTIKGIEGQYTMLECNRHGIAISTGSACQVGKQEPSKTMLAIGKTYEEAKQYVRFSFGQQTTKDQIDTTIHALHTIGNQFYRGVKS</sequence>
<dbReference type="RefSeq" id="WP_137053573.1">
    <property type="nucleotide sequence ID" value="NZ_SZOM01000306.1"/>
</dbReference>
<evidence type="ECO:0000313" key="4">
    <source>
        <dbReference type="EMBL" id="TKH10225.1"/>
    </source>
</evidence>
<dbReference type="InterPro" id="IPR015424">
    <property type="entry name" value="PyrdxlP-dep_Trfase"/>
</dbReference>
<dbReference type="Proteomes" id="UP000306037">
    <property type="component" value="Unassembled WGS sequence"/>
</dbReference>
<dbReference type="EMBL" id="SZOM01000306">
    <property type="protein sequence ID" value="TKH10225.1"/>
    <property type="molecule type" value="Genomic_DNA"/>
</dbReference>
<keyword evidence="4" id="KW-0808">Transferase</keyword>
<dbReference type="InterPro" id="IPR015421">
    <property type="entry name" value="PyrdxlP-dep_Trfase_major"/>
</dbReference>